<dbReference type="RefSeq" id="WP_118577771.1">
    <property type="nucleotide sequence ID" value="NZ_JAAIPV010000004.1"/>
</dbReference>
<evidence type="ECO:0000313" key="9">
    <source>
        <dbReference type="EMBL" id="NSG85023.1"/>
    </source>
</evidence>
<dbReference type="Proteomes" id="UP001644719">
    <property type="component" value="Unassembled WGS sequence"/>
</dbReference>
<gene>
    <name evidence="9" type="ORF">G5B17_06170</name>
</gene>
<dbReference type="InterPro" id="IPR017896">
    <property type="entry name" value="4Fe4S_Fe-S-bd"/>
</dbReference>
<evidence type="ECO:0000313" key="10">
    <source>
        <dbReference type="Proteomes" id="UP001644719"/>
    </source>
</evidence>
<dbReference type="PANTHER" id="PTHR43034">
    <property type="entry name" value="ION-TRANSLOCATING OXIDOREDUCTASE COMPLEX SUBUNIT C"/>
    <property type="match status" value="1"/>
</dbReference>
<evidence type="ECO:0000256" key="6">
    <source>
        <dbReference type="ARBA" id="ARBA00023004"/>
    </source>
</evidence>
<proteinExistence type="predicted"/>
<dbReference type="PROSITE" id="PS51379">
    <property type="entry name" value="4FE4S_FER_2"/>
    <property type="match status" value="1"/>
</dbReference>
<evidence type="ECO:0000256" key="1">
    <source>
        <dbReference type="ARBA" id="ARBA00022448"/>
    </source>
</evidence>
<keyword evidence="4" id="KW-0677">Repeat</keyword>
<keyword evidence="10" id="KW-1185">Reference proteome</keyword>
<name>A0ABX2H4I3_9FIRM</name>
<dbReference type="Gene3D" id="3.40.50.11540">
    <property type="entry name" value="NADH-ubiquinone oxidoreductase 51kDa subunit"/>
    <property type="match status" value="1"/>
</dbReference>
<dbReference type="InterPro" id="IPR017900">
    <property type="entry name" value="4Fe4S_Fe_S_CS"/>
</dbReference>
<protein>
    <submittedName>
        <fullName evidence="9">NADH-quinone oxidoreductase subunit J</fullName>
    </submittedName>
</protein>
<dbReference type="Pfam" id="PF13375">
    <property type="entry name" value="RnfC_N"/>
    <property type="match status" value="1"/>
</dbReference>
<dbReference type="GeneID" id="69515522"/>
<dbReference type="SUPFAM" id="SSF46548">
    <property type="entry name" value="alpha-helical ferredoxin"/>
    <property type="match status" value="1"/>
</dbReference>
<keyword evidence="7" id="KW-0411">Iron-sulfur</keyword>
<evidence type="ECO:0000256" key="3">
    <source>
        <dbReference type="ARBA" id="ARBA00022723"/>
    </source>
</evidence>
<sequence>MDIKELQNIIQENGVVGAGGAGFPTYMKLTDKANTILMNCAECEPLLKLHRQLLEKHAYEIMKTFHMVQETVGASEAIIGIKKSYVQTVNALKQHIEEFPGMRIHLLDEVYPMGDEVVLIYEATGRVVRPGGLPIEQGVAVFNVETLYNIYQAVEKKEPVTAKYVSVVAEVNHPVTVKVPLGCTMDDVVAQAGGTTVKDPVYFIGGPMMGRIGKGSDPVTKTTNAILVLPKDHLIVQKKMRTSAIDLKRAASICCQCNTCTDLCPRNNLGHPIDPARFMRAASNQDFRDVNPYINASFCSSCGVCEMYACPQSLAPRTLLADMKGGLRKAGIRPPQGVQPVPVKESREYRKVPEERLMARLGLTKYDKDAPMDETLVDIPKVKILLSQHIGAPAQAIVKVGDQVTRGQMIASPAQGLSVGIHATISGKVTEVTDRWIVVAKN</sequence>
<dbReference type="InterPro" id="IPR026902">
    <property type="entry name" value="RnfC_N"/>
</dbReference>
<evidence type="ECO:0000256" key="4">
    <source>
        <dbReference type="ARBA" id="ARBA00022737"/>
    </source>
</evidence>
<dbReference type="Pfam" id="PF01512">
    <property type="entry name" value="Complex1_51K"/>
    <property type="match status" value="1"/>
</dbReference>
<dbReference type="EMBL" id="JAAITS010000013">
    <property type="protein sequence ID" value="NSG85023.1"/>
    <property type="molecule type" value="Genomic_DNA"/>
</dbReference>
<keyword evidence="6" id="KW-0408">Iron</keyword>
<dbReference type="Gene3D" id="1.10.1060.10">
    <property type="entry name" value="Alpha-helical ferredoxin"/>
    <property type="match status" value="1"/>
</dbReference>
<dbReference type="PROSITE" id="PS00198">
    <property type="entry name" value="4FE4S_FER_1"/>
    <property type="match status" value="1"/>
</dbReference>
<evidence type="ECO:0000256" key="5">
    <source>
        <dbReference type="ARBA" id="ARBA00022982"/>
    </source>
</evidence>
<comment type="caution">
    <text evidence="9">The sequence shown here is derived from an EMBL/GenBank/DDBJ whole genome shotgun (WGS) entry which is preliminary data.</text>
</comment>
<dbReference type="SUPFAM" id="SSF142019">
    <property type="entry name" value="Nqo1 FMN-binding domain-like"/>
    <property type="match status" value="1"/>
</dbReference>
<keyword evidence="5" id="KW-0249">Electron transport</keyword>
<dbReference type="SUPFAM" id="SSF142984">
    <property type="entry name" value="Nqo1 middle domain-like"/>
    <property type="match status" value="1"/>
</dbReference>
<dbReference type="InterPro" id="IPR011538">
    <property type="entry name" value="Nuo51_FMN-bd"/>
</dbReference>
<dbReference type="PANTHER" id="PTHR43034:SF2">
    <property type="entry name" value="ION-TRANSLOCATING OXIDOREDUCTASE COMPLEX SUBUNIT C"/>
    <property type="match status" value="1"/>
</dbReference>
<keyword evidence="2" id="KW-0004">4Fe-4S</keyword>
<feature type="domain" description="4Fe-4S ferredoxin-type" evidence="8">
    <location>
        <begin position="290"/>
        <end position="319"/>
    </location>
</feature>
<organism evidence="9 10">
    <name type="scientific">Blautia faecis</name>
    <dbReference type="NCBI Taxonomy" id="871665"/>
    <lineage>
        <taxon>Bacteria</taxon>
        <taxon>Bacillati</taxon>
        <taxon>Bacillota</taxon>
        <taxon>Clostridia</taxon>
        <taxon>Lachnospirales</taxon>
        <taxon>Lachnospiraceae</taxon>
        <taxon>Blautia</taxon>
    </lineage>
</organism>
<dbReference type="Pfam" id="PF13534">
    <property type="entry name" value="Fer4_17"/>
    <property type="match status" value="1"/>
</dbReference>
<evidence type="ECO:0000256" key="7">
    <source>
        <dbReference type="ARBA" id="ARBA00023014"/>
    </source>
</evidence>
<dbReference type="InterPro" id="IPR010208">
    <property type="entry name" value="Ion_transpt_RnfC/RsxC"/>
</dbReference>
<dbReference type="Pfam" id="PF10531">
    <property type="entry name" value="SLBB"/>
    <property type="match status" value="1"/>
</dbReference>
<dbReference type="PIRSF" id="PIRSF036408">
    <property type="entry name" value="PduS_prd"/>
    <property type="match status" value="1"/>
</dbReference>
<dbReference type="InterPro" id="IPR019554">
    <property type="entry name" value="Soluble_ligand-bd"/>
</dbReference>
<dbReference type="InterPro" id="IPR009051">
    <property type="entry name" value="Helical_ferredxn"/>
</dbReference>
<accession>A0ABX2H4I3</accession>
<reference evidence="9 10" key="1">
    <citation type="journal article" date="2020" name="Cell Host Microbe">
        <title>Functional and Genomic Variation between Human-Derived Isolates of Lachnospiraceae Reveals Inter- and Intra-Species Diversity.</title>
        <authorList>
            <person name="Sorbara M.T."/>
            <person name="Littmann E.R."/>
            <person name="Fontana E."/>
            <person name="Moody T.U."/>
            <person name="Kohout C.E."/>
            <person name="Gjonbalaj M."/>
            <person name="Eaton V."/>
            <person name="Seok R."/>
            <person name="Leiner I.M."/>
            <person name="Pamer E.G."/>
        </authorList>
    </citation>
    <scope>NUCLEOTIDE SEQUENCE [LARGE SCALE GENOMIC DNA]</scope>
    <source>
        <strain evidence="9 10">MSK.17.74</strain>
    </source>
</reference>
<dbReference type="InterPro" id="IPR017054">
    <property type="entry name" value="PduS"/>
</dbReference>
<dbReference type="InterPro" id="IPR037225">
    <property type="entry name" value="Nuo51_FMN-bd_sf"/>
</dbReference>
<evidence type="ECO:0000256" key="2">
    <source>
        <dbReference type="ARBA" id="ARBA00022485"/>
    </source>
</evidence>
<evidence type="ECO:0000259" key="8">
    <source>
        <dbReference type="PROSITE" id="PS51379"/>
    </source>
</evidence>
<keyword evidence="3" id="KW-0479">Metal-binding</keyword>
<keyword evidence="1" id="KW-0813">Transport</keyword>